<dbReference type="Pfam" id="PF00800">
    <property type="entry name" value="PDT"/>
    <property type="match status" value="1"/>
</dbReference>
<dbReference type="PANTHER" id="PTHR21022:SF19">
    <property type="entry name" value="PREPHENATE DEHYDRATASE-RELATED"/>
    <property type="match status" value="1"/>
</dbReference>
<keyword evidence="3" id="KW-0028">Amino-acid biosynthesis</keyword>
<evidence type="ECO:0000259" key="7">
    <source>
        <dbReference type="PROSITE" id="PS51171"/>
    </source>
</evidence>
<dbReference type="SUPFAM" id="SSF53850">
    <property type="entry name" value="Periplasmic binding protein-like II"/>
    <property type="match status" value="1"/>
</dbReference>
<dbReference type="PANTHER" id="PTHR21022">
    <property type="entry name" value="PREPHENATE DEHYDRATASE P PROTEIN"/>
    <property type="match status" value="1"/>
</dbReference>
<dbReference type="Gene3D" id="3.40.190.10">
    <property type="entry name" value="Periplasmic binding protein-like II"/>
    <property type="match status" value="2"/>
</dbReference>
<evidence type="ECO:0000313" key="8">
    <source>
        <dbReference type="EMBL" id="KAF2404427.1"/>
    </source>
</evidence>
<sequence>MAEVKVAYLGPPATYTHQAALQVFRPTATLVPYATFPSIFAALRSGSATHAVVPVENSTNGPVIAALDLLLVFSRSPPTHAIVRETYVPVTHCLLGRPNPLSSETPSPDLSHIRALYSHPQAWSQCTPFLDTHFPPGKGVSRHDTDSTARAAEIVAADESGASAAICSPLAAEVYGLSVLAPGIQARERNQTRFVVLGPRSQGGGEKGRGNWRVKTGFTIGVKGHRNVGLLSRMLVVLERRGVEVAFLNLRPGGQGGFNYAVVLEVFARRGEGSFDTAVREIEGMGGVISWVGEWEAAGIASREVQRERGAGSRSLLWAGLAAGGLLILLQQRLSVWRR</sequence>
<dbReference type="UniPathway" id="UPA00121">
    <property type="reaction ID" value="UER00345"/>
</dbReference>
<dbReference type="EC" id="4.2.1.51" evidence="2"/>
<evidence type="ECO:0000256" key="1">
    <source>
        <dbReference type="ARBA" id="ARBA00004741"/>
    </source>
</evidence>
<evidence type="ECO:0000256" key="5">
    <source>
        <dbReference type="ARBA" id="ARBA00023222"/>
    </source>
</evidence>
<evidence type="ECO:0000256" key="2">
    <source>
        <dbReference type="ARBA" id="ARBA00013147"/>
    </source>
</evidence>
<dbReference type="InterPro" id="IPR001086">
    <property type="entry name" value="Preph_deHydtase"/>
</dbReference>
<dbReference type="GO" id="GO:0004664">
    <property type="term" value="F:prephenate dehydratase activity"/>
    <property type="evidence" value="ECO:0007669"/>
    <property type="project" value="UniProtKB-EC"/>
</dbReference>
<evidence type="ECO:0000256" key="3">
    <source>
        <dbReference type="ARBA" id="ARBA00022605"/>
    </source>
</evidence>
<feature type="domain" description="Prephenate dehydratase" evidence="7">
    <location>
        <begin position="5"/>
        <end position="199"/>
    </location>
</feature>
<keyword evidence="4" id="KW-0057">Aromatic amino acid biosynthesis</keyword>
<dbReference type="PROSITE" id="PS51171">
    <property type="entry name" value="PREPHENATE_DEHYDR_3"/>
    <property type="match status" value="1"/>
</dbReference>
<dbReference type="InterPro" id="IPR008242">
    <property type="entry name" value="Chor_mutase/pphenate_deHydtase"/>
</dbReference>
<dbReference type="OrthoDB" id="983542at2759"/>
<dbReference type="PIRSF" id="PIRSF001500">
    <property type="entry name" value="Chor_mut_pdt_Ppr"/>
    <property type="match status" value="1"/>
</dbReference>
<dbReference type="Gene3D" id="3.30.70.260">
    <property type="match status" value="1"/>
</dbReference>
<evidence type="ECO:0000313" key="9">
    <source>
        <dbReference type="Proteomes" id="UP000799640"/>
    </source>
</evidence>
<protein>
    <recommendedName>
        <fullName evidence="2">prephenate dehydratase</fullName>
        <ecNumber evidence="2">4.2.1.51</ecNumber>
    </recommendedName>
</protein>
<evidence type="ECO:0000256" key="6">
    <source>
        <dbReference type="ARBA" id="ARBA00023239"/>
    </source>
</evidence>
<dbReference type="AlphaFoldDB" id="A0A6G1I8R4"/>
<keyword evidence="5" id="KW-0584">Phenylalanine biosynthesis</keyword>
<keyword evidence="9" id="KW-1185">Reference proteome</keyword>
<dbReference type="Proteomes" id="UP000799640">
    <property type="component" value="Unassembled WGS sequence"/>
</dbReference>
<evidence type="ECO:0000256" key="4">
    <source>
        <dbReference type="ARBA" id="ARBA00023141"/>
    </source>
</evidence>
<organism evidence="8 9">
    <name type="scientific">Trichodelitschia bisporula</name>
    <dbReference type="NCBI Taxonomy" id="703511"/>
    <lineage>
        <taxon>Eukaryota</taxon>
        <taxon>Fungi</taxon>
        <taxon>Dikarya</taxon>
        <taxon>Ascomycota</taxon>
        <taxon>Pezizomycotina</taxon>
        <taxon>Dothideomycetes</taxon>
        <taxon>Dothideomycetes incertae sedis</taxon>
        <taxon>Phaeotrichales</taxon>
        <taxon>Phaeotrichaceae</taxon>
        <taxon>Trichodelitschia</taxon>
    </lineage>
</organism>
<reference evidence="8" key="1">
    <citation type="journal article" date="2020" name="Stud. Mycol.">
        <title>101 Dothideomycetes genomes: a test case for predicting lifestyles and emergence of pathogens.</title>
        <authorList>
            <person name="Haridas S."/>
            <person name="Albert R."/>
            <person name="Binder M."/>
            <person name="Bloem J."/>
            <person name="Labutti K."/>
            <person name="Salamov A."/>
            <person name="Andreopoulos B."/>
            <person name="Baker S."/>
            <person name="Barry K."/>
            <person name="Bills G."/>
            <person name="Bluhm B."/>
            <person name="Cannon C."/>
            <person name="Castanera R."/>
            <person name="Culley D."/>
            <person name="Daum C."/>
            <person name="Ezra D."/>
            <person name="Gonzalez J."/>
            <person name="Henrissat B."/>
            <person name="Kuo A."/>
            <person name="Liang C."/>
            <person name="Lipzen A."/>
            <person name="Lutzoni F."/>
            <person name="Magnuson J."/>
            <person name="Mondo S."/>
            <person name="Nolan M."/>
            <person name="Ohm R."/>
            <person name="Pangilinan J."/>
            <person name="Park H.-J."/>
            <person name="Ramirez L."/>
            <person name="Alfaro M."/>
            <person name="Sun H."/>
            <person name="Tritt A."/>
            <person name="Yoshinaga Y."/>
            <person name="Zwiers L.-H."/>
            <person name="Turgeon B."/>
            <person name="Goodwin S."/>
            <person name="Spatafora J."/>
            <person name="Crous P."/>
            <person name="Grigoriev I."/>
        </authorList>
    </citation>
    <scope>NUCLEOTIDE SEQUENCE</scope>
    <source>
        <strain evidence="8">CBS 262.69</strain>
    </source>
</reference>
<accession>A0A6G1I8R4</accession>
<keyword evidence="6" id="KW-0456">Lyase</keyword>
<gene>
    <name evidence="8" type="ORF">EJ06DRAFT_487172</name>
</gene>
<comment type="pathway">
    <text evidence="1">Amino-acid biosynthesis; L-phenylalanine biosynthesis; phenylpyruvate from prephenate: step 1/1.</text>
</comment>
<dbReference type="CDD" id="cd13532">
    <property type="entry name" value="PBP2_PDT_like"/>
    <property type="match status" value="1"/>
</dbReference>
<name>A0A6G1I8R4_9PEZI</name>
<dbReference type="EMBL" id="ML996688">
    <property type="protein sequence ID" value="KAF2404427.1"/>
    <property type="molecule type" value="Genomic_DNA"/>
</dbReference>
<dbReference type="GO" id="GO:0005737">
    <property type="term" value="C:cytoplasm"/>
    <property type="evidence" value="ECO:0007669"/>
    <property type="project" value="TreeGrafter"/>
</dbReference>
<proteinExistence type="predicted"/>
<dbReference type="GO" id="GO:0009094">
    <property type="term" value="P:L-phenylalanine biosynthetic process"/>
    <property type="evidence" value="ECO:0007669"/>
    <property type="project" value="UniProtKB-UniPathway"/>
</dbReference>